<sequence length="118" mass="12826">MTSTTPSAGDILNAADTLQGPQQTFTREQVAELLQLAYDSGRTARYVADVAELHADWARHPQQRPTADERYAERMALFAACAAQVNADLGRPPGYEYHGGPVDWETGRPLAPGEQVTA</sequence>
<dbReference type="EMBL" id="PYAG01000041">
    <property type="protein sequence ID" value="RAO26498.1"/>
    <property type="molecule type" value="Genomic_DNA"/>
</dbReference>
<comment type="caution">
    <text evidence="2">The sequence shown here is derived from an EMBL/GenBank/DDBJ whole genome shotgun (WGS) entry which is preliminary data.</text>
</comment>
<organism evidence="2 3">
    <name type="scientific">Micromonospora saelicesensis</name>
    <dbReference type="NCBI Taxonomy" id="285676"/>
    <lineage>
        <taxon>Bacteria</taxon>
        <taxon>Bacillati</taxon>
        <taxon>Actinomycetota</taxon>
        <taxon>Actinomycetes</taxon>
        <taxon>Micromonosporales</taxon>
        <taxon>Micromonosporaceae</taxon>
        <taxon>Micromonospora</taxon>
    </lineage>
</organism>
<protein>
    <submittedName>
        <fullName evidence="2">Uncharacterized protein</fullName>
    </submittedName>
</protein>
<dbReference type="AlphaFoldDB" id="A0A328NCU8"/>
<evidence type="ECO:0000256" key="1">
    <source>
        <dbReference type="SAM" id="MobiDB-lite"/>
    </source>
</evidence>
<evidence type="ECO:0000313" key="2">
    <source>
        <dbReference type="EMBL" id="RAO26498.1"/>
    </source>
</evidence>
<accession>A0A328NCU8</accession>
<feature type="region of interest" description="Disordered" evidence="1">
    <location>
        <begin position="96"/>
        <end position="118"/>
    </location>
</feature>
<reference evidence="2 3" key="1">
    <citation type="submission" date="2018-03" db="EMBL/GenBank/DDBJ databases">
        <title>Defining the species Micromonospora saelicesensis and Micromonospora noduli under the framework of genomics.</title>
        <authorList>
            <person name="Riesco R."/>
            <person name="Trujillo M.E."/>
        </authorList>
    </citation>
    <scope>NUCLEOTIDE SEQUENCE [LARGE SCALE GENOMIC DNA]</scope>
    <source>
        <strain evidence="2 3">PSN13</strain>
    </source>
</reference>
<name>A0A328NCU8_9ACTN</name>
<dbReference type="Proteomes" id="UP000249419">
    <property type="component" value="Unassembled WGS sequence"/>
</dbReference>
<evidence type="ECO:0000313" key="3">
    <source>
        <dbReference type="Proteomes" id="UP000249419"/>
    </source>
</evidence>
<dbReference type="RefSeq" id="WP_112678880.1">
    <property type="nucleotide sequence ID" value="NZ_PYAG01000041.1"/>
</dbReference>
<gene>
    <name evidence="2" type="ORF">PSN13_06526</name>
</gene>
<feature type="region of interest" description="Disordered" evidence="1">
    <location>
        <begin position="1"/>
        <end position="22"/>
    </location>
</feature>
<proteinExistence type="predicted"/>